<evidence type="ECO:0000313" key="2">
    <source>
        <dbReference type="Proteomes" id="UP001250538"/>
    </source>
</evidence>
<comment type="caution">
    <text evidence="1">The sequence shown here is derived from an EMBL/GenBank/DDBJ whole genome shotgun (WGS) entry which is preliminary data.</text>
</comment>
<evidence type="ECO:0000313" key="1">
    <source>
        <dbReference type="EMBL" id="MDT8978552.1"/>
    </source>
</evidence>
<name>A0AAJ2N5E4_9BACL</name>
<organism evidence="1 2">
    <name type="scientific">Paenibacillus suaedae</name>
    <dbReference type="NCBI Taxonomy" id="3077233"/>
    <lineage>
        <taxon>Bacteria</taxon>
        <taxon>Bacillati</taxon>
        <taxon>Bacillota</taxon>
        <taxon>Bacilli</taxon>
        <taxon>Bacillales</taxon>
        <taxon>Paenibacillaceae</taxon>
        <taxon>Paenibacillus</taxon>
    </lineage>
</organism>
<reference evidence="2" key="1">
    <citation type="submission" date="2023-09" db="EMBL/GenBank/DDBJ databases">
        <title>Paenibacillus sp. chi10 Genome sequencing and assembly.</title>
        <authorList>
            <person name="Kim I."/>
        </authorList>
    </citation>
    <scope>NUCLEOTIDE SEQUENCE [LARGE SCALE GENOMIC DNA]</scope>
    <source>
        <strain evidence="2">chi10</strain>
    </source>
</reference>
<accession>A0AAJ2N5E4</accession>
<proteinExistence type="predicted"/>
<dbReference type="AlphaFoldDB" id="A0AAJ2N5E4"/>
<dbReference type="Proteomes" id="UP001250538">
    <property type="component" value="Unassembled WGS sequence"/>
</dbReference>
<dbReference type="RefSeq" id="WP_315746513.1">
    <property type="nucleotide sequence ID" value="NZ_JAVYAA010000005.1"/>
</dbReference>
<gene>
    <name evidence="1" type="ORF">RQP50_20170</name>
</gene>
<sequence length="52" mass="5849">MAVVNALSSTLSVEIRREGRVFRKEDYGQSVLLKIQERALHSCQTISFPLGN</sequence>
<protein>
    <submittedName>
        <fullName evidence="1">Uncharacterized protein</fullName>
    </submittedName>
</protein>
<dbReference type="EMBL" id="JAVYAA010000005">
    <property type="protein sequence ID" value="MDT8978552.1"/>
    <property type="molecule type" value="Genomic_DNA"/>
</dbReference>
<keyword evidence="2" id="KW-1185">Reference proteome</keyword>